<keyword evidence="3" id="KW-1185">Reference proteome</keyword>
<feature type="domain" description="N-acetyltransferase" evidence="1">
    <location>
        <begin position="1"/>
        <end position="157"/>
    </location>
</feature>
<dbReference type="RefSeq" id="WP_015430262.1">
    <property type="nucleotide sequence ID" value="NC_020514.1"/>
</dbReference>
<protein>
    <recommendedName>
        <fullName evidence="1">N-acetyltransferase domain-containing protein</fullName>
    </recommendedName>
</protein>
<evidence type="ECO:0000313" key="3">
    <source>
        <dbReference type="Proteomes" id="UP000011864"/>
    </source>
</evidence>
<dbReference type="OrthoDB" id="336415at2"/>
<dbReference type="GO" id="GO:0016747">
    <property type="term" value="F:acyltransferase activity, transferring groups other than amino-acyl groups"/>
    <property type="evidence" value="ECO:0007669"/>
    <property type="project" value="InterPro"/>
</dbReference>
<dbReference type="PATRIC" id="fig|1129794.4.peg.187"/>
<gene>
    <name evidence="2" type="ORF">C427_0193</name>
</gene>
<organism evidence="2 3">
    <name type="scientific">Paraglaciecola psychrophila 170</name>
    <dbReference type="NCBI Taxonomy" id="1129794"/>
    <lineage>
        <taxon>Bacteria</taxon>
        <taxon>Pseudomonadati</taxon>
        <taxon>Pseudomonadota</taxon>
        <taxon>Gammaproteobacteria</taxon>
        <taxon>Alteromonadales</taxon>
        <taxon>Alteromonadaceae</taxon>
        <taxon>Paraglaciecola</taxon>
    </lineage>
</organism>
<dbReference type="CDD" id="cd04301">
    <property type="entry name" value="NAT_SF"/>
    <property type="match status" value="1"/>
</dbReference>
<dbReference type="SUPFAM" id="SSF55729">
    <property type="entry name" value="Acyl-CoA N-acyltransferases (Nat)"/>
    <property type="match status" value="1"/>
</dbReference>
<evidence type="ECO:0000259" key="1">
    <source>
        <dbReference type="PROSITE" id="PS51186"/>
    </source>
</evidence>
<reference evidence="2 3" key="1">
    <citation type="journal article" date="2013" name="Genome Announc.">
        <title>Complete Genome Sequence of Glaciecola psychrophila Strain 170T.</title>
        <authorList>
            <person name="Yin J."/>
            <person name="Chen J."/>
            <person name="Liu G."/>
            <person name="Yu Y."/>
            <person name="Song L."/>
            <person name="Wang X."/>
            <person name="Qu X."/>
        </authorList>
    </citation>
    <scope>NUCLEOTIDE SEQUENCE [LARGE SCALE GENOMIC DNA]</scope>
    <source>
        <strain evidence="2 3">170</strain>
    </source>
</reference>
<dbReference type="AlphaFoldDB" id="M4RI99"/>
<dbReference type="KEGG" id="gps:C427_0193"/>
<dbReference type="eggNOG" id="COG0456">
    <property type="taxonomic scope" value="Bacteria"/>
</dbReference>
<dbReference type="PROSITE" id="PS51186">
    <property type="entry name" value="GNAT"/>
    <property type="match status" value="1"/>
</dbReference>
<dbReference type="Gene3D" id="3.40.630.30">
    <property type="match status" value="1"/>
</dbReference>
<dbReference type="Pfam" id="PF00583">
    <property type="entry name" value="Acetyltransf_1"/>
    <property type="match status" value="1"/>
</dbReference>
<dbReference type="STRING" id="1129794.C427_0193"/>
<accession>M4RI99</accession>
<dbReference type="InterPro" id="IPR000182">
    <property type="entry name" value="GNAT_dom"/>
</dbReference>
<dbReference type="HOGENOM" id="CLU_1711545_0_0_6"/>
<dbReference type="EMBL" id="CP003837">
    <property type="protein sequence ID" value="AGH42303.1"/>
    <property type="molecule type" value="Genomic_DNA"/>
</dbReference>
<dbReference type="Proteomes" id="UP000011864">
    <property type="component" value="Chromosome"/>
</dbReference>
<sequence>MNIRLATEHDLDSISQVYSKCFPNERNHLLWIKSSFNSFPRGVYYVVEQQGVIAGYILWCVKNGFREATIIELEQVAVAPQYSGAGLGRRLIADTFEKFKQQVEETGHKVGAVMVTTTEGNYAENLYISTLNVSRAAMLCGYASGNEVILYNNFIET</sequence>
<proteinExistence type="predicted"/>
<name>M4RI99_9ALTE</name>
<dbReference type="InterPro" id="IPR016181">
    <property type="entry name" value="Acyl_CoA_acyltransferase"/>
</dbReference>
<evidence type="ECO:0000313" key="2">
    <source>
        <dbReference type="EMBL" id="AGH42303.1"/>
    </source>
</evidence>